<dbReference type="EMBL" id="WJEE01000008">
    <property type="protein sequence ID" value="MRI65767.1"/>
    <property type="molecule type" value="Genomic_DNA"/>
</dbReference>
<evidence type="ECO:0000256" key="1">
    <source>
        <dbReference type="SAM" id="Phobius"/>
    </source>
</evidence>
<evidence type="ECO:0000259" key="2">
    <source>
        <dbReference type="Pfam" id="PF04892"/>
    </source>
</evidence>
<dbReference type="Pfam" id="PF04892">
    <property type="entry name" value="VanZ"/>
    <property type="match status" value="1"/>
</dbReference>
<keyword evidence="1" id="KW-0472">Membrane</keyword>
<keyword evidence="1" id="KW-1133">Transmembrane helix</keyword>
<dbReference type="AlphaFoldDB" id="A0A6N7QUG9"/>
<accession>A0A6N7QUG9</accession>
<feature type="transmembrane region" description="Helical" evidence="1">
    <location>
        <begin position="99"/>
        <end position="118"/>
    </location>
</feature>
<keyword evidence="4" id="KW-1185">Reference proteome</keyword>
<dbReference type="InterPro" id="IPR006976">
    <property type="entry name" value="VanZ-like"/>
</dbReference>
<organism evidence="3 4">
    <name type="scientific">Gracilibacillus thailandensis</name>
    <dbReference type="NCBI Taxonomy" id="563735"/>
    <lineage>
        <taxon>Bacteria</taxon>
        <taxon>Bacillati</taxon>
        <taxon>Bacillota</taxon>
        <taxon>Bacilli</taxon>
        <taxon>Bacillales</taxon>
        <taxon>Bacillaceae</taxon>
        <taxon>Gracilibacillus</taxon>
    </lineage>
</organism>
<dbReference type="RefSeq" id="WP_153834551.1">
    <property type="nucleotide sequence ID" value="NZ_JBHUMW010000003.1"/>
</dbReference>
<evidence type="ECO:0000313" key="3">
    <source>
        <dbReference type="EMBL" id="MRI65767.1"/>
    </source>
</evidence>
<proteinExistence type="predicted"/>
<name>A0A6N7QUG9_9BACI</name>
<feature type="domain" description="VanZ-like" evidence="2">
    <location>
        <begin position="13"/>
        <end position="145"/>
    </location>
</feature>
<keyword evidence="1" id="KW-0812">Transmembrane</keyword>
<reference evidence="3 4" key="1">
    <citation type="submission" date="2019-10" db="EMBL/GenBank/DDBJ databases">
        <title>Gracilibacillus salitolerans sp. nov., a moderate halophile isolated from a saline soil in northwest China.</title>
        <authorList>
            <person name="Gan L."/>
        </authorList>
    </citation>
    <scope>NUCLEOTIDE SEQUENCE [LARGE SCALE GENOMIC DNA]</scope>
    <source>
        <strain evidence="3 4">TP2-8</strain>
    </source>
</reference>
<protein>
    <submittedName>
        <fullName evidence="3">VanZ family protein</fullName>
    </submittedName>
</protein>
<dbReference type="PANTHER" id="PTHR36834:SF1">
    <property type="entry name" value="INTEGRAL MEMBRANE PROTEIN"/>
    <property type="match status" value="1"/>
</dbReference>
<feature type="transmembrane region" description="Helical" evidence="1">
    <location>
        <begin position="70"/>
        <end position="92"/>
    </location>
</feature>
<dbReference type="InterPro" id="IPR053150">
    <property type="entry name" value="Teicoplanin_resist-assoc"/>
</dbReference>
<dbReference type="Proteomes" id="UP000435187">
    <property type="component" value="Unassembled WGS sequence"/>
</dbReference>
<feature type="transmembrane region" description="Helical" evidence="1">
    <location>
        <begin position="130"/>
        <end position="148"/>
    </location>
</feature>
<sequence>MRKVIKFTLGICFILYLFVLIILLFFENRGYTGTNLSLIEYIKNTSNFIPFNTIYFYVQAMFNETLNINIIVRNIIGNIIAFMPMGVFLPLFIRKLNSVTRFTVSMIVIILSIETLQALTRRGSFDIDDLILNVFGALLVFTIWRSNIVQKLVSQR</sequence>
<dbReference type="PANTHER" id="PTHR36834">
    <property type="entry name" value="MEMBRANE PROTEIN-RELATED"/>
    <property type="match status" value="1"/>
</dbReference>
<evidence type="ECO:0000313" key="4">
    <source>
        <dbReference type="Proteomes" id="UP000435187"/>
    </source>
</evidence>
<gene>
    <name evidence="3" type="ORF">GH885_05325</name>
</gene>
<feature type="transmembrane region" description="Helical" evidence="1">
    <location>
        <begin position="7"/>
        <end position="26"/>
    </location>
</feature>
<comment type="caution">
    <text evidence="3">The sequence shown here is derived from an EMBL/GenBank/DDBJ whole genome shotgun (WGS) entry which is preliminary data.</text>
</comment>